<comment type="similarity">
    <text evidence="4">Belongs to the AB hydrolase superfamily. Lipase family.</text>
</comment>
<evidence type="ECO:0000256" key="11">
    <source>
        <dbReference type="ARBA" id="ARBA00022968"/>
    </source>
</evidence>
<keyword evidence="13" id="KW-0072">Autophagy</keyword>
<proteinExistence type="inferred from homology"/>
<dbReference type="GO" id="GO:0004620">
    <property type="term" value="F:phospholipase activity"/>
    <property type="evidence" value="ECO:0007669"/>
    <property type="project" value="TreeGrafter"/>
</dbReference>
<dbReference type="Pfam" id="PF20246">
    <property type="entry name" value="DUF6601"/>
    <property type="match status" value="1"/>
</dbReference>
<organism evidence="19 20">
    <name type="scientific">Curvularia clavata</name>
    <dbReference type="NCBI Taxonomy" id="95742"/>
    <lineage>
        <taxon>Eukaryota</taxon>
        <taxon>Fungi</taxon>
        <taxon>Dikarya</taxon>
        <taxon>Ascomycota</taxon>
        <taxon>Pezizomycotina</taxon>
        <taxon>Dothideomycetes</taxon>
        <taxon>Pleosporomycetidae</taxon>
        <taxon>Pleosporales</taxon>
        <taxon>Pleosporineae</taxon>
        <taxon>Pleosporaceae</taxon>
        <taxon>Curvularia</taxon>
    </lineage>
</organism>
<comment type="catalytic activity">
    <reaction evidence="1">
        <text>a triacylglycerol + H2O = a diacylglycerol + a fatty acid + H(+)</text>
        <dbReference type="Rhea" id="RHEA:12044"/>
        <dbReference type="ChEBI" id="CHEBI:15377"/>
        <dbReference type="ChEBI" id="CHEBI:15378"/>
        <dbReference type="ChEBI" id="CHEBI:17855"/>
        <dbReference type="ChEBI" id="CHEBI:18035"/>
        <dbReference type="ChEBI" id="CHEBI:28868"/>
        <dbReference type="EC" id="3.1.1.3"/>
    </reaction>
</comment>
<keyword evidence="11" id="KW-0735">Signal-anchor</keyword>
<keyword evidence="15 18" id="KW-0472">Membrane</keyword>
<dbReference type="EC" id="3.1.1.3" evidence="6"/>
<feature type="transmembrane region" description="Helical" evidence="18">
    <location>
        <begin position="334"/>
        <end position="351"/>
    </location>
</feature>
<evidence type="ECO:0000256" key="10">
    <source>
        <dbReference type="ARBA" id="ARBA00022963"/>
    </source>
</evidence>
<evidence type="ECO:0000256" key="15">
    <source>
        <dbReference type="ARBA" id="ARBA00023136"/>
    </source>
</evidence>
<name>A0A9Q8Z321_CURCL</name>
<dbReference type="PANTHER" id="PTHR47175">
    <property type="entry name" value="LIPASE ATG15-RELATED"/>
    <property type="match status" value="1"/>
</dbReference>
<dbReference type="InterPro" id="IPR046536">
    <property type="entry name" value="DUF6601"/>
</dbReference>
<evidence type="ECO:0000256" key="9">
    <source>
        <dbReference type="ARBA" id="ARBA00022801"/>
    </source>
</evidence>
<dbReference type="GO" id="GO:0006660">
    <property type="term" value="P:phosphatidylserine catabolic process"/>
    <property type="evidence" value="ECO:0007669"/>
    <property type="project" value="TreeGrafter"/>
</dbReference>
<accession>A0A9Q8Z321</accession>
<evidence type="ECO:0000256" key="6">
    <source>
        <dbReference type="ARBA" id="ARBA00013279"/>
    </source>
</evidence>
<comment type="subcellular location">
    <subcellularLocation>
        <location evidence="3">Endosome</location>
        <location evidence="3">Multivesicular body membrane</location>
        <topology evidence="3">Single-pass type II membrane protein</topology>
    </subcellularLocation>
    <subcellularLocation>
        <location evidence="2">Prevacuolar compartment membrane</location>
        <topology evidence="2">Single-pass type II membrane protein</topology>
    </subcellularLocation>
</comment>
<evidence type="ECO:0000256" key="18">
    <source>
        <dbReference type="SAM" id="Phobius"/>
    </source>
</evidence>
<keyword evidence="8" id="KW-0967">Endosome</keyword>
<evidence type="ECO:0000256" key="8">
    <source>
        <dbReference type="ARBA" id="ARBA00022753"/>
    </source>
</evidence>
<comment type="subunit">
    <text evidence="5">Binds to both phosphatidylinositol (PI) and phosphatidylinositol 3,5-bisphosphate (PIP2).</text>
</comment>
<protein>
    <recommendedName>
        <fullName evidence="6">triacylglycerol lipase</fullName>
        <ecNumber evidence="6">3.1.1.3</ecNumber>
    </recommendedName>
    <alternativeName>
        <fullName evidence="17">Autophagy-related protein 15</fullName>
    </alternativeName>
</protein>
<dbReference type="GO" id="GO:0032585">
    <property type="term" value="C:multivesicular body membrane"/>
    <property type="evidence" value="ECO:0007669"/>
    <property type="project" value="UniProtKB-SubCell"/>
</dbReference>
<dbReference type="OrthoDB" id="58570at2759"/>
<evidence type="ECO:0000256" key="14">
    <source>
        <dbReference type="ARBA" id="ARBA00023098"/>
    </source>
</evidence>
<dbReference type="InterPro" id="IPR050805">
    <property type="entry name" value="ATG15_Lipase"/>
</dbReference>
<evidence type="ECO:0000256" key="17">
    <source>
        <dbReference type="ARBA" id="ARBA00029828"/>
    </source>
</evidence>
<dbReference type="GO" id="GO:0034727">
    <property type="term" value="P:piecemeal microautophagy of the nucleus"/>
    <property type="evidence" value="ECO:0007669"/>
    <property type="project" value="TreeGrafter"/>
</dbReference>
<keyword evidence="9" id="KW-0378">Hydrolase</keyword>
<dbReference type="SUPFAM" id="SSF53474">
    <property type="entry name" value="alpha/beta-Hydrolases"/>
    <property type="match status" value="1"/>
</dbReference>
<keyword evidence="14" id="KW-0443">Lipid metabolism</keyword>
<dbReference type="Proteomes" id="UP001056012">
    <property type="component" value="Chromosome 2"/>
</dbReference>
<feature type="transmembrane region" description="Helical" evidence="18">
    <location>
        <begin position="258"/>
        <end position="277"/>
    </location>
</feature>
<evidence type="ECO:0000256" key="7">
    <source>
        <dbReference type="ARBA" id="ARBA00022692"/>
    </source>
</evidence>
<evidence type="ECO:0000256" key="12">
    <source>
        <dbReference type="ARBA" id="ARBA00022989"/>
    </source>
</evidence>
<keyword evidence="12 18" id="KW-1133">Transmembrane helix</keyword>
<dbReference type="AlphaFoldDB" id="A0A9Q8Z321"/>
<dbReference type="EMBL" id="CP089275">
    <property type="protein sequence ID" value="USP75074.1"/>
    <property type="molecule type" value="Genomic_DNA"/>
</dbReference>
<evidence type="ECO:0000256" key="13">
    <source>
        <dbReference type="ARBA" id="ARBA00023006"/>
    </source>
</evidence>
<feature type="transmembrane region" description="Helical" evidence="18">
    <location>
        <begin position="289"/>
        <end position="322"/>
    </location>
</feature>
<evidence type="ECO:0000313" key="20">
    <source>
        <dbReference type="Proteomes" id="UP001056012"/>
    </source>
</evidence>
<keyword evidence="16" id="KW-0325">Glycoprotein</keyword>
<evidence type="ECO:0000313" key="19">
    <source>
        <dbReference type="EMBL" id="USP75074.1"/>
    </source>
</evidence>
<evidence type="ECO:0000256" key="2">
    <source>
        <dbReference type="ARBA" id="ARBA00004270"/>
    </source>
</evidence>
<keyword evidence="7 18" id="KW-0812">Transmembrane</keyword>
<evidence type="ECO:0000256" key="5">
    <source>
        <dbReference type="ARBA" id="ARBA00011137"/>
    </source>
</evidence>
<dbReference type="GO" id="GO:0004806">
    <property type="term" value="F:triacylglycerol lipase activity"/>
    <property type="evidence" value="ECO:0007669"/>
    <property type="project" value="UniProtKB-EC"/>
</dbReference>
<dbReference type="GO" id="GO:0034496">
    <property type="term" value="P:multivesicular body membrane disassembly"/>
    <property type="evidence" value="ECO:0007669"/>
    <property type="project" value="TreeGrafter"/>
</dbReference>
<evidence type="ECO:0000256" key="4">
    <source>
        <dbReference type="ARBA" id="ARBA00010701"/>
    </source>
</evidence>
<dbReference type="Gene3D" id="3.40.50.1820">
    <property type="entry name" value="alpha/beta hydrolase"/>
    <property type="match status" value="1"/>
</dbReference>
<keyword evidence="10" id="KW-0442">Lipid degradation</keyword>
<gene>
    <name evidence="19" type="ORF">yc1106_02348</name>
</gene>
<evidence type="ECO:0000256" key="1">
    <source>
        <dbReference type="ARBA" id="ARBA00001024"/>
    </source>
</evidence>
<dbReference type="VEuPathDB" id="FungiDB:yc1106_02348"/>
<keyword evidence="20" id="KW-1185">Reference proteome</keyword>
<dbReference type="PANTHER" id="PTHR47175:SF2">
    <property type="entry name" value="LIPASE ATG15-RELATED"/>
    <property type="match status" value="1"/>
</dbReference>
<evidence type="ECO:0000256" key="3">
    <source>
        <dbReference type="ARBA" id="ARBA00004343"/>
    </source>
</evidence>
<evidence type="ECO:0000256" key="16">
    <source>
        <dbReference type="ARBA" id="ARBA00023180"/>
    </source>
</evidence>
<dbReference type="InterPro" id="IPR029058">
    <property type="entry name" value="AB_hydrolase_fold"/>
</dbReference>
<dbReference type="GO" id="GO:0005775">
    <property type="term" value="C:vacuolar lumen"/>
    <property type="evidence" value="ECO:0007669"/>
    <property type="project" value="TreeGrafter"/>
</dbReference>
<reference evidence="19" key="1">
    <citation type="submission" date="2021-12" db="EMBL/GenBank/DDBJ databases">
        <title>Curvularia clavata genome.</title>
        <authorList>
            <person name="Cao Y."/>
        </authorList>
    </citation>
    <scope>NUCLEOTIDE SEQUENCE</scope>
    <source>
        <strain evidence="19">Yc1106</strain>
    </source>
</reference>
<sequence length="779" mass="87390">MHSKVDSEQRPVPFRTALLKTSSSDGITQPEAPLLPATFRRNYKIESVDANICAFLNIELNVRRLNEIHGWLWLVGLPSAPRPLHYQVVKEREIVVTEQLDLHLVWSSSKSSWILIKPLPRFLFCPVFWQTEICPHQHLYETALGFLLSYIALIEREVDYNLAINHGLIPKDITWPGWLTIVHEILCVLPQETAFDPAIVSSAEVIGSDARVNRRFNYGELRLGRLNWIYRLVVGEIRGYHSGCTTYGSFMRENINSLITLFAYTTIVLSAMQVGLATQPLTENYSFGMASYVFSIFSIVAPLACILGIAAVMTVMIILNLARTLKIRKQKRLAGVKVALIAGIFWAYTSFGHSRGSTALADAAAVASSPRPNGFTLRHVIDHGAGQPGPRARRFDVTPERFAIAGVDSHVGPFAIKTAPVKIQRPSYNSYDNQMPMSPIWMAEDVPGPDIEDKETVISFANMSEDAYKVGRDDPGWMNVDEDFNSSIPFGWDESGIRGHVFSDDTNSTIILAVKGTTVAMFEGNGTSVHDKENDNLYGSCCCGQGGTYLWRKVCDCQTGTYTCDDQCVRDELRKPNRYYVATVELYQEVMKLYPHANVITTGHSLGGVLASLIGLQHGIPAVTFEAYPQAMAAKRLGLPAASEVAPLRKDTGGFHFGHTADPVYMGTCNGATSFCSIGGYAFETLCHTGRKCAYDVVKDWGWRQSTQTHSLRYAIDNVYMKYEKAATCLEEDLIDSDNKYKYLSNSWLVWVQRQNDYHRHEHSHYHYVKRTNYNHLHY</sequence>
<dbReference type="GO" id="GO:0046461">
    <property type="term" value="P:neutral lipid catabolic process"/>
    <property type="evidence" value="ECO:0007669"/>
    <property type="project" value="TreeGrafter"/>
</dbReference>